<evidence type="ECO:0000313" key="7">
    <source>
        <dbReference type="Proteomes" id="UP001185069"/>
    </source>
</evidence>
<dbReference type="RefSeq" id="WP_309799322.1">
    <property type="nucleotide sequence ID" value="NZ_BAAAHY010000007.1"/>
</dbReference>
<dbReference type="PROSITE" id="PS50931">
    <property type="entry name" value="HTH_LYSR"/>
    <property type="match status" value="1"/>
</dbReference>
<evidence type="ECO:0000256" key="3">
    <source>
        <dbReference type="ARBA" id="ARBA00023125"/>
    </source>
</evidence>
<comment type="similarity">
    <text evidence="1">Belongs to the LysR transcriptional regulatory family.</text>
</comment>
<sequence>MSVTIPQLRAFAAVVDHRSFSVAAVALGVSQSAVSHAISTLEREISGPLLVRSSGVTPTALGAQLIPRARTVLAAVDALEASVREHSGEHSGTVRLAAVPTVCQGLLPGLLQLWSARLPRVDVQVFEGDDEELPEWLDSGLVDAAILVDPKDRDKRSRLVASDVFRALVRRDHPLAAQAEIPLAELIEDGLISSTGGCEEQVRRIHELAGIRYAATQRVRELGTLLSLVRQGLGVGVMPSLGEAMLPAELVLVPLTPRLQRELVICGPASRPWHPLAEALVDSLDGPSPETTRRAGELLLA</sequence>
<dbReference type="EMBL" id="JAVDQF010000001">
    <property type="protein sequence ID" value="MDR6270325.1"/>
    <property type="molecule type" value="Genomic_DNA"/>
</dbReference>
<accession>A0ABU1JDT9</accession>
<evidence type="ECO:0000256" key="1">
    <source>
        <dbReference type="ARBA" id="ARBA00009437"/>
    </source>
</evidence>
<dbReference type="Gene3D" id="3.40.190.10">
    <property type="entry name" value="Periplasmic binding protein-like II"/>
    <property type="match status" value="2"/>
</dbReference>
<dbReference type="PRINTS" id="PR00039">
    <property type="entry name" value="HTHLYSR"/>
</dbReference>
<dbReference type="GO" id="GO:0003677">
    <property type="term" value="F:DNA binding"/>
    <property type="evidence" value="ECO:0007669"/>
    <property type="project" value="UniProtKB-KW"/>
</dbReference>
<reference evidence="6 7" key="1">
    <citation type="submission" date="2023-07" db="EMBL/GenBank/DDBJ databases">
        <title>Sequencing the genomes of 1000 actinobacteria strains.</title>
        <authorList>
            <person name="Klenk H.-P."/>
        </authorList>
    </citation>
    <scope>NUCLEOTIDE SEQUENCE [LARGE SCALE GENOMIC DNA]</scope>
    <source>
        <strain evidence="6 7">DSM 14555</strain>
    </source>
</reference>
<name>A0ABU1JDT9_9MICC</name>
<dbReference type="SUPFAM" id="SSF46785">
    <property type="entry name" value="Winged helix' DNA-binding domain"/>
    <property type="match status" value="1"/>
</dbReference>
<dbReference type="SUPFAM" id="SSF53850">
    <property type="entry name" value="Periplasmic binding protein-like II"/>
    <property type="match status" value="1"/>
</dbReference>
<dbReference type="InterPro" id="IPR036390">
    <property type="entry name" value="WH_DNA-bd_sf"/>
</dbReference>
<evidence type="ECO:0000313" key="6">
    <source>
        <dbReference type="EMBL" id="MDR6270325.1"/>
    </source>
</evidence>
<dbReference type="InterPro" id="IPR000847">
    <property type="entry name" value="LysR_HTH_N"/>
</dbReference>
<feature type="domain" description="HTH lysR-type" evidence="5">
    <location>
        <begin position="3"/>
        <end position="59"/>
    </location>
</feature>
<organism evidence="6 7">
    <name type="scientific">Arthrobacter russicus</name>
    <dbReference type="NCBI Taxonomy" id="172040"/>
    <lineage>
        <taxon>Bacteria</taxon>
        <taxon>Bacillati</taxon>
        <taxon>Actinomycetota</taxon>
        <taxon>Actinomycetes</taxon>
        <taxon>Micrococcales</taxon>
        <taxon>Micrococcaceae</taxon>
        <taxon>Arthrobacter</taxon>
    </lineage>
</organism>
<dbReference type="Gene3D" id="1.10.10.10">
    <property type="entry name" value="Winged helix-like DNA-binding domain superfamily/Winged helix DNA-binding domain"/>
    <property type="match status" value="1"/>
</dbReference>
<dbReference type="InterPro" id="IPR036388">
    <property type="entry name" value="WH-like_DNA-bd_sf"/>
</dbReference>
<dbReference type="CDD" id="cd05466">
    <property type="entry name" value="PBP2_LTTR_substrate"/>
    <property type="match status" value="1"/>
</dbReference>
<proteinExistence type="inferred from homology"/>
<evidence type="ECO:0000256" key="4">
    <source>
        <dbReference type="ARBA" id="ARBA00023163"/>
    </source>
</evidence>
<dbReference type="Proteomes" id="UP001185069">
    <property type="component" value="Unassembled WGS sequence"/>
</dbReference>
<protein>
    <submittedName>
        <fullName evidence="6">DNA-binding transcriptional LysR family regulator</fullName>
    </submittedName>
</protein>
<dbReference type="InterPro" id="IPR005119">
    <property type="entry name" value="LysR_subst-bd"/>
</dbReference>
<gene>
    <name evidence="6" type="ORF">JOE69_002563</name>
</gene>
<evidence type="ECO:0000259" key="5">
    <source>
        <dbReference type="PROSITE" id="PS50931"/>
    </source>
</evidence>
<keyword evidence="2" id="KW-0805">Transcription regulation</keyword>
<dbReference type="PANTHER" id="PTHR30346">
    <property type="entry name" value="TRANSCRIPTIONAL DUAL REGULATOR HCAR-RELATED"/>
    <property type="match status" value="1"/>
</dbReference>
<dbReference type="Pfam" id="PF03466">
    <property type="entry name" value="LysR_substrate"/>
    <property type="match status" value="1"/>
</dbReference>
<dbReference type="PANTHER" id="PTHR30346:SF29">
    <property type="entry name" value="LYSR SUBSTRATE-BINDING"/>
    <property type="match status" value="1"/>
</dbReference>
<dbReference type="Pfam" id="PF00126">
    <property type="entry name" value="HTH_1"/>
    <property type="match status" value="1"/>
</dbReference>
<keyword evidence="7" id="KW-1185">Reference proteome</keyword>
<evidence type="ECO:0000256" key="2">
    <source>
        <dbReference type="ARBA" id="ARBA00023015"/>
    </source>
</evidence>
<comment type="caution">
    <text evidence="6">The sequence shown here is derived from an EMBL/GenBank/DDBJ whole genome shotgun (WGS) entry which is preliminary data.</text>
</comment>
<keyword evidence="4" id="KW-0804">Transcription</keyword>
<keyword evidence="3 6" id="KW-0238">DNA-binding</keyword>